<gene>
    <name evidence="1" type="ORF">DCCM_3235</name>
</gene>
<accession>A0A2L2XEI8</accession>
<dbReference type="EMBL" id="BFAV01000127">
    <property type="protein sequence ID" value="GBF34123.1"/>
    <property type="molecule type" value="Genomic_DNA"/>
</dbReference>
<keyword evidence="2" id="KW-1185">Reference proteome</keyword>
<sequence>MRQKPGCCWLKFLGCNPADDEDCYYCHHYGEWPEDWQEAVESHEES</sequence>
<dbReference type="RefSeq" id="WP_165792116.1">
    <property type="nucleotide sequence ID" value="NZ_BFAV01000127.1"/>
</dbReference>
<reference evidence="2" key="1">
    <citation type="submission" date="2018-02" db="EMBL/GenBank/DDBJ databases">
        <title>Genome sequence of Desulfocucumis palustris strain NAW-5.</title>
        <authorList>
            <person name="Watanabe M."/>
            <person name="Kojima H."/>
            <person name="Fukui M."/>
        </authorList>
    </citation>
    <scope>NUCLEOTIDE SEQUENCE [LARGE SCALE GENOMIC DNA]</scope>
    <source>
        <strain evidence="2">NAW-5</strain>
    </source>
</reference>
<dbReference type="AlphaFoldDB" id="A0A2L2XEI8"/>
<proteinExistence type="predicted"/>
<name>A0A2L2XEI8_9FIRM</name>
<evidence type="ECO:0000313" key="1">
    <source>
        <dbReference type="EMBL" id="GBF34123.1"/>
    </source>
</evidence>
<protein>
    <submittedName>
        <fullName evidence="1">Uncharacterized protein</fullName>
    </submittedName>
</protein>
<organism evidence="1 2">
    <name type="scientific">Desulfocucumis palustris</name>
    <dbReference type="NCBI Taxonomy" id="1898651"/>
    <lineage>
        <taxon>Bacteria</taxon>
        <taxon>Bacillati</taxon>
        <taxon>Bacillota</taxon>
        <taxon>Clostridia</taxon>
        <taxon>Eubacteriales</taxon>
        <taxon>Desulfocucumaceae</taxon>
        <taxon>Desulfocucumis</taxon>
    </lineage>
</organism>
<comment type="caution">
    <text evidence="1">The sequence shown here is derived from an EMBL/GenBank/DDBJ whole genome shotgun (WGS) entry which is preliminary data.</text>
</comment>
<evidence type="ECO:0000313" key="2">
    <source>
        <dbReference type="Proteomes" id="UP000239549"/>
    </source>
</evidence>
<dbReference type="Proteomes" id="UP000239549">
    <property type="component" value="Unassembled WGS sequence"/>
</dbReference>